<accession>A0AAV1V8N1</accession>
<dbReference type="EMBL" id="CAKLBY020000297">
    <property type="protein sequence ID" value="CAK7943269.1"/>
    <property type="molecule type" value="Genomic_DNA"/>
</dbReference>
<gene>
    <name evidence="1" type="ORF">PM001_LOCUS28419</name>
</gene>
<sequence>MRTLVKTDCARYRIQYGEAMESAVVSQLKFGIDHNDDHVVDTTSCLEKVEAVKNSHNSDLFCDCAKVVVSCTPLALCPDRTDPFGASETDLLQADNQLRRRWKSHSPALP</sequence>
<protein>
    <submittedName>
        <fullName evidence="1">Uncharacterized protein</fullName>
    </submittedName>
</protein>
<reference evidence="1" key="1">
    <citation type="submission" date="2024-01" db="EMBL/GenBank/DDBJ databases">
        <authorList>
            <person name="Webb A."/>
        </authorList>
    </citation>
    <scope>NUCLEOTIDE SEQUENCE</scope>
    <source>
        <strain evidence="1">Pm1</strain>
    </source>
</reference>
<comment type="caution">
    <text evidence="1">The sequence shown here is derived from an EMBL/GenBank/DDBJ whole genome shotgun (WGS) entry which is preliminary data.</text>
</comment>
<dbReference type="AlphaFoldDB" id="A0AAV1V8N1"/>
<evidence type="ECO:0000313" key="2">
    <source>
        <dbReference type="Proteomes" id="UP001162060"/>
    </source>
</evidence>
<organism evidence="1 2">
    <name type="scientific">Peronospora matthiolae</name>
    <dbReference type="NCBI Taxonomy" id="2874970"/>
    <lineage>
        <taxon>Eukaryota</taxon>
        <taxon>Sar</taxon>
        <taxon>Stramenopiles</taxon>
        <taxon>Oomycota</taxon>
        <taxon>Peronosporomycetes</taxon>
        <taxon>Peronosporales</taxon>
        <taxon>Peronosporaceae</taxon>
        <taxon>Peronospora</taxon>
    </lineage>
</organism>
<name>A0AAV1V8N1_9STRA</name>
<evidence type="ECO:0000313" key="1">
    <source>
        <dbReference type="EMBL" id="CAK7943269.1"/>
    </source>
</evidence>
<dbReference type="Proteomes" id="UP001162060">
    <property type="component" value="Unassembled WGS sequence"/>
</dbReference>
<proteinExistence type="predicted"/>